<dbReference type="Pfam" id="PF13411">
    <property type="entry name" value="MerR_1"/>
    <property type="match status" value="1"/>
</dbReference>
<dbReference type="RefSeq" id="WP_218326934.1">
    <property type="nucleotide sequence ID" value="NZ_JAHUZB010000005.1"/>
</dbReference>
<gene>
    <name evidence="2" type="ORF">KUA55_13665</name>
</gene>
<feature type="domain" description="HTH merR-type" evidence="1">
    <location>
        <begin position="1"/>
        <end position="67"/>
    </location>
</feature>
<accession>A0ABS6TFM7</accession>
<proteinExistence type="predicted"/>
<name>A0ABS6TFM7_9ENTE</name>
<protein>
    <submittedName>
        <fullName evidence="2">MerR family transcriptional regulator</fullName>
    </submittedName>
</protein>
<comment type="caution">
    <text evidence="2">The sequence shown here is derived from an EMBL/GenBank/DDBJ whole genome shotgun (WGS) entry which is preliminary data.</text>
</comment>
<sequence>MKQSEVSQQYHIPVEVLKEYETWGLCDSVKIVMGAWQYDDQDLERLGKIMALHDIGFENDEIKTYMQLNILKPDSQVEQLRFLEKKRGQKLNQIHLEEQKIERIDYLRQEIRKAERKGSKFK</sequence>
<organism evidence="2 3">
    <name type="scientific">Enterococcus alishanensis</name>
    <dbReference type="NCBI Taxonomy" id="1303817"/>
    <lineage>
        <taxon>Bacteria</taxon>
        <taxon>Bacillati</taxon>
        <taxon>Bacillota</taxon>
        <taxon>Bacilli</taxon>
        <taxon>Lactobacillales</taxon>
        <taxon>Enterococcaceae</taxon>
        <taxon>Enterococcus</taxon>
    </lineage>
</organism>
<dbReference type="InterPro" id="IPR000551">
    <property type="entry name" value="MerR-type_HTH_dom"/>
</dbReference>
<evidence type="ECO:0000259" key="1">
    <source>
        <dbReference type="Pfam" id="PF13411"/>
    </source>
</evidence>
<dbReference type="Proteomes" id="UP000774130">
    <property type="component" value="Unassembled WGS sequence"/>
</dbReference>
<reference evidence="2 3" key="1">
    <citation type="submission" date="2021-06" db="EMBL/GenBank/DDBJ databases">
        <title>Enterococcus alishanensis sp. nov., a novel lactic acid bacterium isolated from fresh coffee beans.</title>
        <authorList>
            <person name="Chen Y.-S."/>
        </authorList>
    </citation>
    <scope>NUCLEOTIDE SEQUENCE [LARGE SCALE GENOMIC DNA]</scope>
    <source>
        <strain evidence="2 3">ALS3</strain>
    </source>
</reference>
<dbReference type="EMBL" id="JAHUZB010000005">
    <property type="protein sequence ID" value="MBV7391730.1"/>
    <property type="molecule type" value="Genomic_DNA"/>
</dbReference>
<evidence type="ECO:0000313" key="2">
    <source>
        <dbReference type="EMBL" id="MBV7391730.1"/>
    </source>
</evidence>
<keyword evidence="3" id="KW-1185">Reference proteome</keyword>
<evidence type="ECO:0000313" key="3">
    <source>
        <dbReference type="Proteomes" id="UP000774130"/>
    </source>
</evidence>